<dbReference type="Gene3D" id="2.40.160.20">
    <property type="match status" value="1"/>
</dbReference>
<protein>
    <submittedName>
        <fullName evidence="1">Uncharacterized protein</fullName>
    </submittedName>
</protein>
<reference evidence="1 2" key="1">
    <citation type="submission" date="2018-10" db="EMBL/GenBank/DDBJ databases">
        <title>Ulvibacterium marinum gen. nov., sp. nov., a novel marine bacterium of the family Flavobacteriaceae, isolated from a culture of the green alga Ulva prolifera.</title>
        <authorList>
            <person name="Zhang Z."/>
        </authorList>
    </citation>
    <scope>NUCLEOTIDE SEQUENCE [LARGE SCALE GENOMIC DNA]</scope>
    <source>
        <strain evidence="1 2">CCMM003</strain>
    </source>
</reference>
<dbReference type="AlphaFoldDB" id="A0A3B0BY13"/>
<comment type="caution">
    <text evidence="1">The sequence shown here is derived from an EMBL/GenBank/DDBJ whole genome shotgun (WGS) entry which is preliminary data.</text>
</comment>
<dbReference type="SUPFAM" id="SSF56925">
    <property type="entry name" value="OMPA-like"/>
    <property type="match status" value="1"/>
</dbReference>
<dbReference type="EMBL" id="RBCJ01000004">
    <property type="protein sequence ID" value="RKN78465.1"/>
    <property type="molecule type" value="Genomic_DNA"/>
</dbReference>
<gene>
    <name evidence="1" type="ORF">D7Z94_19820</name>
</gene>
<evidence type="ECO:0000313" key="1">
    <source>
        <dbReference type="EMBL" id="RKN78465.1"/>
    </source>
</evidence>
<evidence type="ECO:0000313" key="2">
    <source>
        <dbReference type="Proteomes" id="UP000276603"/>
    </source>
</evidence>
<dbReference type="InterPro" id="IPR011250">
    <property type="entry name" value="OMP/PagP_B-barrel"/>
</dbReference>
<accession>A0A3B0BY13</accession>
<dbReference type="Proteomes" id="UP000276603">
    <property type="component" value="Unassembled WGS sequence"/>
</dbReference>
<organism evidence="1 2">
    <name type="scientific">Ulvibacterium marinum</name>
    <dbReference type="NCBI Taxonomy" id="2419782"/>
    <lineage>
        <taxon>Bacteria</taxon>
        <taxon>Pseudomonadati</taxon>
        <taxon>Bacteroidota</taxon>
        <taxon>Flavobacteriia</taxon>
        <taxon>Flavobacteriales</taxon>
        <taxon>Flavobacteriaceae</taxon>
        <taxon>Ulvibacterium</taxon>
    </lineage>
</organism>
<keyword evidence="2" id="KW-1185">Reference proteome</keyword>
<sequence>MGGGGPSFELDENLFGINARLFYGTDPTFCFGPEVTFFPYQEIDEEYELSVIDLNANAHYIFEISHKLGIYPLGGINYTIEKERLISDTDDMEEVSEFGLNYGLGAHYNLHHFFIFAEFKGVAGQLNDEFFTAGIILPLGKSNEQNHE</sequence>
<proteinExistence type="predicted"/>
<name>A0A3B0BY13_9FLAO</name>